<dbReference type="Pfam" id="PF10342">
    <property type="entry name" value="Kre9_KNH"/>
    <property type="match status" value="1"/>
</dbReference>
<feature type="compositionally biased region" description="Low complexity" evidence="2">
    <location>
        <begin position="130"/>
        <end position="147"/>
    </location>
</feature>
<feature type="signal peptide" evidence="3">
    <location>
        <begin position="1"/>
        <end position="19"/>
    </location>
</feature>
<feature type="region of interest" description="Disordered" evidence="2">
    <location>
        <begin position="128"/>
        <end position="198"/>
    </location>
</feature>
<dbReference type="OMA" id="CIRPHTS"/>
<feature type="compositionally biased region" description="Polar residues" evidence="2">
    <location>
        <begin position="167"/>
        <end position="176"/>
    </location>
</feature>
<dbReference type="Proteomes" id="UP000184499">
    <property type="component" value="Unassembled WGS sequence"/>
</dbReference>
<evidence type="ECO:0000313" key="6">
    <source>
        <dbReference type="Proteomes" id="UP000184499"/>
    </source>
</evidence>
<dbReference type="RefSeq" id="XP_067484920.1">
    <property type="nucleotide sequence ID" value="XM_067628556.1"/>
</dbReference>
<dbReference type="STRING" id="767769.A0A1L9V143"/>
<dbReference type="InterPro" id="IPR018466">
    <property type="entry name" value="Kre9/Knh1-like_N"/>
</dbReference>
<dbReference type="AlphaFoldDB" id="A0A1L9V143"/>
<dbReference type="GeneID" id="93581044"/>
<dbReference type="PANTHER" id="PTHR35185">
    <property type="entry name" value="SERINE/THREONINE-RICH PROTEIN ADG2-RELATED"/>
    <property type="match status" value="1"/>
</dbReference>
<accession>A0A1L9V143</accession>
<organism evidence="5 6">
    <name type="scientific">Aspergillus brasiliensis (strain CBS 101740 / IMI 381727 / IBT 21946)</name>
    <dbReference type="NCBI Taxonomy" id="767769"/>
    <lineage>
        <taxon>Eukaryota</taxon>
        <taxon>Fungi</taxon>
        <taxon>Dikarya</taxon>
        <taxon>Ascomycota</taxon>
        <taxon>Pezizomycotina</taxon>
        <taxon>Eurotiomycetes</taxon>
        <taxon>Eurotiomycetidae</taxon>
        <taxon>Eurotiales</taxon>
        <taxon>Aspergillaceae</taxon>
        <taxon>Aspergillus</taxon>
        <taxon>Aspergillus subgen. Circumdati</taxon>
    </lineage>
</organism>
<proteinExistence type="predicted"/>
<feature type="compositionally biased region" description="Low complexity" evidence="2">
    <location>
        <begin position="177"/>
        <end position="198"/>
    </location>
</feature>
<sequence length="236" mass="24450">MRFLNIVISMMAFAATALGMSITITQPKNGDQVDFSKPYTIKWTTVASDPSNFTIMLVNMNSQPTVSKKIANVKTSDSQYTVDKVIGIPVAYGYQLNAESNTTQNTGILSQSQQFNVTKVGKAETSKENSILSSSLSSPSQLSSSSPSPSPCIRPHTSTTITKTTSRPCINHQTTLPPSSTIPSASKTPASATTSATQTAAASTSSSAGSAAYTGTLPGSAAVIGALAMGVIAEIL</sequence>
<feature type="domain" description="Yeast cell wall synthesis Kre9/Knh1-like N-terminal" evidence="4">
    <location>
        <begin position="26"/>
        <end position="117"/>
    </location>
</feature>
<dbReference type="OrthoDB" id="5316007at2759"/>
<protein>
    <recommendedName>
        <fullName evidence="4">Yeast cell wall synthesis Kre9/Knh1-like N-terminal domain-containing protein</fullName>
    </recommendedName>
</protein>
<evidence type="ECO:0000256" key="2">
    <source>
        <dbReference type="SAM" id="MobiDB-lite"/>
    </source>
</evidence>
<evidence type="ECO:0000256" key="3">
    <source>
        <dbReference type="SAM" id="SignalP"/>
    </source>
</evidence>
<feature type="compositionally biased region" description="Low complexity" evidence="2">
    <location>
        <begin position="157"/>
        <end position="166"/>
    </location>
</feature>
<reference evidence="6" key="1">
    <citation type="journal article" date="2017" name="Genome Biol.">
        <title>Comparative genomics reveals high biological diversity and specific adaptations in the industrially and medically important fungal genus Aspergillus.</title>
        <authorList>
            <person name="de Vries R.P."/>
            <person name="Riley R."/>
            <person name="Wiebenga A."/>
            <person name="Aguilar-Osorio G."/>
            <person name="Amillis S."/>
            <person name="Uchima C.A."/>
            <person name="Anderluh G."/>
            <person name="Asadollahi M."/>
            <person name="Askin M."/>
            <person name="Barry K."/>
            <person name="Battaglia E."/>
            <person name="Bayram O."/>
            <person name="Benocci T."/>
            <person name="Braus-Stromeyer S.A."/>
            <person name="Caldana C."/>
            <person name="Canovas D."/>
            <person name="Cerqueira G.C."/>
            <person name="Chen F."/>
            <person name="Chen W."/>
            <person name="Choi C."/>
            <person name="Clum A."/>
            <person name="Dos Santos R.A."/>
            <person name="Damasio A.R."/>
            <person name="Diallinas G."/>
            <person name="Emri T."/>
            <person name="Fekete E."/>
            <person name="Flipphi M."/>
            <person name="Freyberg S."/>
            <person name="Gallo A."/>
            <person name="Gournas C."/>
            <person name="Habgood R."/>
            <person name="Hainaut M."/>
            <person name="Harispe M.L."/>
            <person name="Henrissat B."/>
            <person name="Hilden K.S."/>
            <person name="Hope R."/>
            <person name="Hossain A."/>
            <person name="Karabika E."/>
            <person name="Karaffa L."/>
            <person name="Karanyi Z."/>
            <person name="Krasevec N."/>
            <person name="Kuo A."/>
            <person name="Kusch H."/>
            <person name="LaButti K."/>
            <person name="Lagendijk E.L."/>
            <person name="Lapidus A."/>
            <person name="Levasseur A."/>
            <person name="Lindquist E."/>
            <person name="Lipzen A."/>
            <person name="Logrieco A.F."/>
            <person name="MacCabe A."/>
            <person name="Maekelae M.R."/>
            <person name="Malavazi I."/>
            <person name="Melin P."/>
            <person name="Meyer V."/>
            <person name="Mielnichuk N."/>
            <person name="Miskei M."/>
            <person name="Molnar A.P."/>
            <person name="Mule G."/>
            <person name="Ngan C.Y."/>
            <person name="Orejas M."/>
            <person name="Orosz E."/>
            <person name="Ouedraogo J.P."/>
            <person name="Overkamp K.M."/>
            <person name="Park H.-S."/>
            <person name="Perrone G."/>
            <person name="Piumi F."/>
            <person name="Punt P.J."/>
            <person name="Ram A.F."/>
            <person name="Ramon A."/>
            <person name="Rauscher S."/>
            <person name="Record E."/>
            <person name="Riano-Pachon D.M."/>
            <person name="Robert V."/>
            <person name="Roehrig J."/>
            <person name="Ruller R."/>
            <person name="Salamov A."/>
            <person name="Salih N.S."/>
            <person name="Samson R.A."/>
            <person name="Sandor E."/>
            <person name="Sanguinetti M."/>
            <person name="Schuetze T."/>
            <person name="Sepcic K."/>
            <person name="Shelest E."/>
            <person name="Sherlock G."/>
            <person name="Sophianopoulou V."/>
            <person name="Squina F.M."/>
            <person name="Sun H."/>
            <person name="Susca A."/>
            <person name="Todd R.B."/>
            <person name="Tsang A."/>
            <person name="Unkles S.E."/>
            <person name="van de Wiele N."/>
            <person name="van Rossen-Uffink D."/>
            <person name="Oliveira J.V."/>
            <person name="Vesth T.C."/>
            <person name="Visser J."/>
            <person name="Yu J.-H."/>
            <person name="Zhou M."/>
            <person name="Andersen M.R."/>
            <person name="Archer D.B."/>
            <person name="Baker S.E."/>
            <person name="Benoit I."/>
            <person name="Brakhage A.A."/>
            <person name="Braus G.H."/>
            <person name="Fischer R."/>
            <person name="Frisvad J.C."/>
            <person name="Goldman G.H."/>
            <person name="Houbraken J."/>
            <person name="Oakley B."/>
            <person name="Pocsi I."/>
            <person name="Scazzocchio C."/>
            <person name="Seiboth B."/>
            <person name="vanKuyk P.A."/>
            <person name="Wortman J."/>
            <person name="Dyer P.S."/>
            <person name="Grigoriev I.V."/>
        </authorList>
    </citation>
    <scope>NUCLEOTIDE SEQUENCE [LARGE SCALE GENOMIC DNA]</scope>
    <source>
        <strain evidence="6">CBS 101740 / IMI 381727 / IBT 21946</strain>
    </source>
</reference>
<name>A0A1L9V143_ASPBC</name>
<dbReference type="EMBL" id="KV878679">
    <property type="protein sequence ID" value="OJJ77673.1"/>
    <property type="molecule type" value="Genomic_DNA"/>
</dbReference>
<dbReference type="InterPro" id="IPR052479">
    <property type="entry name" value="GPI-anchor_Adhesion_Reg"/>
</dbReference>
<feature type="chain" id="PRO_5009887814" description="Yeast cell wall synthesis Kre9/Knh1-like N-terminal domain-containing protein" evidence="3">
    <location>
        <begin position="20"/>
        <end position="236"/>
    </location>
</feature>
<gene>
    <name evidence="5" type="ORF">ASPBRDRAFT_655288</name>
</gene>
<dbReference type="PANTHER" id="PTHR35185:SF1">
    <property type="entry name" value="UPF0619 GPI-ANCHORED MEMBRANE PROTEIN C1322.10"/>
    <property type="match status" value="1"/>
</dbReference>
<keyword evidence="1 3" id="KW-0732">Signal</keyword>
<dbReference type="VEuPathDB" id="FungiDB:ASPBRDRAFT_655288"/>
<keyword evidence="6" id="KW-1185">Reference proteome</keyword>
<evidence type="ECO:0000259" key="4">
    <source>
        <dbReference type="Pfam" id="PF10342"/>
    </source>
</evidence>
<evidence type="ECO:0000313" key="5">
    <source>
        <dbReference type="EMBL" id="OJJ77673.1"/>
    </source>
</evidence>
<evidence type="ECO:0000256" key="1">
    <source>
        <dbReference type="ARBA" id="ARBA00022729"/>
    </source>
</evidence>